<keyword evidence="3" id="KW-1185">Reference proteome</keyword>
<sequence>MADRQEESSQFAREAQARQQGFLGELWQFITQNKKWWLTPIVIILVVFGLLIALGGTAAAPFIYTLF</sequence>
<reference evidence="3" key="2">
    <citation type="submission" date="2016-04" db="EMBL/GenBank/DDBJ databases">
        <title>First Complete Genome Sequence of a Subdivision 6 Acidobacterium.</title>
        <authorList>
            <person name="Huang S."/>
            <person name="Vieira S."/>
            <person name="Bunk B."/>
            <person name="Riedel T."/>
            <person name="Sproeer C."/>
            <person name="Overmann J."/>
        </authorList>
    </citation>
    <scope>NUCLEOTIDE SEQUENCE [LARGE SCALE GENOMIC DNA]</scope>
    <source>
        <strain evidence="3">DSM 100886 HEG_-6_39</strain>
    </source>
</reference>
<dbReference type="InterPro" id="IPR046031">
    <property type="entry name" value="DUF5989"/>
</dbReference>
<dbReference type="AlphaFoldDB" id="A0A143PI54"/>
<evidence type="ECO:0000256" key="1">
    <source>
        <dbReference type="SAM" id="Phobius"/>
    </source>
</evidence>
<reference evidence="2 3" key="1">
    <citation type="journal article" date="2016" name="Genome Announc.">
        <title>First Complete Genome Sequence of a Subdivision 6 Acidobacterium Strain.</title>
        <authorList>
            <person name="Huang S."/>
            <person name="Vieira S."/>
            <person name="Bunk B."/>
            <person name="Riedel T."/>
            <person name="Sproer C."/>
            <person name="Overmann J."/>
        </authorList>
    </citation>
    <scope>NUCLEOTIDE SEQUENCE [LARGE SCALE GENOMIC DNA]</scope>
    <source>
        <strain evidence="3">DSM 100886 HEG_-6_39</strain>
    </source>
</reference>
<proteinExistence type="predicted"/>
<organism evidence="2 3">
    <name type="scientific">Luteitalea pratensis</name>
    <dbReference type="NCBI Taxonomy" id="1855912"/>
    <lineage>
        <taxon>Bacteria</taxon>
        <taxon>Pseudomonadati</taxon>
        <taxon>Acidobacteriota</taxon>
        <taxon>Vicinamibacteria</taxon>
        <taxon>Vicinamibacterales</taxon>
        <taxon>Vicinamibacteraceae</taxon>
        <taxon>Luteitalea</taxon>
    </lineage>
</organism>
<evidence type="ECO:0000313" key="2">
    <source>
        <dbReference type="EMBL" id="AMY07943.1"/>
    </source>
</evidence>
<dbReference type="EMBL" id="CP015136">
    <property type="protein sequence ID" value="AMY07943.1"/>
    <property type="molecule type" value="Genomic_DNA"/>
</dbReference>
<dbReference type="STRING" id="1855912.LuPra_01127"/>
<feature type="transmembrane region" description="Helical" evidence="1">
    <location>
        <begin position="36"/>
        <end position="64"/>
    </location>
</feature>
<evidence type="ECO:0000313" key="3">
    <source>
        <dbReference type="Proteomes" id="UP000076079"/>
    </source>
</evidence>
<dbReference type="Proteomes" id="UP000076079">
    <property type="component" value="Chromosome"/>
</dbReference>
<keyword evidence="1" id="KW-1133">Transmembrane helix</keyword>
<dbReference type="Pfam" id="PF19451">
    <property type="entry name" value="DUF5989"/>
    <property type="match status" value="1"/>
</dbReference>
<name>A0A143PI54_LUTPR</name>
<keyword evidence="1" id="KW-0472">Membrane</keyword>
<keyword evidence="1" id="KW-0812">Transmembrane</keyword>
<dbReference type="KEGG" id="abac:LuPra_01127"/>
<protein>
    <submittedName>
        <fullName evidence="2">Uncharacterized protein</fullName>
    </submittedName>
</protein>
<accession>A0A143PI54</accession>
<gene>
    <name evidence="2" type="ORF">LuPra_01127</name>
</gene>
<dbReference type="RefSeq" id="WP_110169828.1">
    <property type="nucleotide sequence ID" value="NZ_CP015136.1"/>
</dbReference>